<feature type="region of interest" description="Disordered" evidence="1">
    <location>
        <begin position="1"/>
        <end position="42"/>
    </location>
</feature>
<evidence type="ECO:0000313" key="3">
    <source>
        <dbReference type="Proteomes" id="UP000001514"/>
    </source>
</evidence>
<dbReference type="KEGG" id="smo:SELMODRAFT_410370"/>
<reference evidence="2 3" key="1">
    <citation type="journal article" date="2011" name="Science">
        <title>The Selaginella genome identifies genetic changes associated with the evolution of vascular plants.</title>
        <authorList>
            <person name="Banks J.A."/>
            <person name="Nishiyama T."/>
            <person name="Hasebe M."/>
            <person name="Bowman J.L."/>
            <person name="Gribskov M."/>
            <person name="dePamphilis C."/>
            <person name="Albert V.A."/>
            <person name="Aono N."/>
            <person name="Aoyama T."/>
            <person name="Ambrose B.A."/>
            <person name="Ashton N.W."/>
            <person name="Axtell M.J."/>
            <person name="Barker E."/>
            <person name="Barker M.S."/>
            <person name="Bennetzen J.L."/>
            <person name="Bonawitz N.D."/>
            <person name="Chapple C."/>
            <person name="Cheng C."/>
            <person name="Correa L.G."/>
            <person name="Dacre M."/>
            <person name="DeBarry J."/>
            <person name="Dreyer I."/>
            <person name="Elias M."/>
            <person name="Engstrom E.M."/>
            <person name="Estelle M."/>
            <person name="Feng L."/>
            <person name="Finet C."/>
            <person name="Floyd S.K."/>
            <person name="Frommer W.B."/>
            <person name="Fujita T."/>
            <person name="Gramzow L."/>
            <person name="Gutensohn M."/>
            <person name="Harholt J."/>
            <person name="Hattori M."/>
            <person name="Heyl A."/>
            <person name="Hirai T."/>
            <person name="Hiwatashi Y."/>
            <person name="Ishikawa M."/>
            <person name="Iwata M."/>
            <person name="Karol K.G."/>
            <person name="Koehler B."/>
            <person name="Kolukisaoglu U."/>
            <person name="Kubo M."/>
            <person name="Kurata T."/>
            <person name="Lalonde S."/>
            <person name="Li K."/>
            <person name="Li Y."/>
            <person name="Litt A."/>
            <person name="Lyons E."/>
            <person name="Manning G."/>
            <person name="Maruyama T."/>
            <person name="Michael T.P."/>
            <person name="Mikami K."/>
            <person name="Miyazaki S."/>
            <person name="Morinaga S."/>
            <person name="Murata T."/>
            <person name="Mueller-Roeber B."/>
            <person name="Nelson D.R."/>
            <person name="Obara M."/>
            <person name="Oguri Y."/>
            <person name="Olmstead R.G."/>
            <person name="Onodera N."/>
            <person name="Petersen B.L."/>
            <person name="Pils B."/>
            <person name="Prigge M."/>
            <person name="Rensing S.A."/>
            <person name="Riano-Pachon D.M."/>
            <person name="Roberts A.W."/>
            <person name="Sato Y."/>
            <person name="Scheller H.V."/>
            <person name="Schulz B."/>
            <person name="Schulz C."/>
            <person name="Shakirov E.V."/>
            <person name="Shibagaki N."/>
            <person name="Shinohara N."/>
            <person name="Shippen D.E."/>
            <person name="Soerensen I."/>
            <person name="Sotooka R."/>
            <person name="Sugimoto N."/>
            <person name="Sugita M."/>
            <person name="Sumikawa N."/>
            <person name="Tanurdzic M."/>
            <person name="Theissen G."/>
            <person name="Ulvskov P."/>
            <person name="Wakazuki S."/>
            <person name="Weng J.K."/>
            <person name="Willats W.W."/>
            <person name="Wipf D."/>
            <person name="Wolf P.G."/>
            <person name="Yang L."/>
            <person name="Zimmer A.D."/>
            <person name="Zhu Q."/>
            <person name="Mitros T."/>
            <person name="Hellsten U."/>
            <person name="Loque D."/>
            <person name="Otillar R."/>
            <person name="Salamov A."/>
            <person name="Schmutz J."/>
            <person name="Shapiro H."/>
            <person name="Lindquist E."/>
            <person name="Lucas S."/>
            <person name="Rokhsar D."/>
            <person name="Grigoriev I.V."/>
        </authorList>
    </citation>
    <scope>NUCLEOTIDE SEQUENCE [LARGE SCALE GENOMIC DNA]</scope>
</reference>
<dbReference type="PANTHER" id="PTHR48190:SF2">
    <property type="entry name" value="PROGRAMMED CELL DEATH PROTEIN 7"/>
    <property type="match status" value="1"/>
</dbReference>
<feature type="compositionally biased region" description="Low complexity" evidence="1">
    <location>
        <begin position="23"/>
        <end position="32"/>
    </location>
</feature>
<dbReference type="Gramene" id="EFJ29668">
    <property type="protein sequence ID" value="EFJ29668"/>
    <property type="gene ID" value="SELMODRAFT_410370"/>
</dbReference>
<name>D8REJ4_SELML</name>
<feature type="region of interest" description="Disordered" evidence="1">
    <location>
        <begin position="584"/>
        <end position="658"/>
    </location>
</feature>
<dbReference type="InterPro" id="IPR052831">
    <property type="entry name" value="Apoptosis_promoter"/>
</dbReference>
<feature type="region of interest" description="Disordered" evidence="1">
    <location>
        <begin position="336"/>
        <end position="387"/>
    </location>
</feature>
<dbReference type="GO" id="GO:0005689">
    <property type="term" value="C:U12-type spliceosomal complex"/>
    <property type="evidence" value="ECO:0000318"/>
    <property type="project" value="GO_Central"/>
</dbReference>
<feature type="compositionally biased region" description="Basic and acidic residues" evidence="1">
    <location>
        <begin position="592"/>
        <end position="605"/>
    </location>
</feature>
<protein>
    <submittedName>
        <fullName evidence="2">Uncharacterized protein</fullName>
    </submittedName>
</protein>
<feature type="region of interest" description="Disordered" evidence="1">
    <location>
        <begin position="488"/>
        <end position="512"/>
    </location>
</feature>
<evidence type="ECO:0000313" key="2">
    <source>
        <dbReference type="EMBL" id="EFJ29668.1"/>
    </source>
</evidence>
<dbReference type="Proteomes" id="UP000001514">
    <property type="component" value="Unassembled WGS sequence"/>
</dbReference>
<keyword evidence="3" id="KW-1185">Reference proteome</keyword>
<dbReference type="HOGENOM" id="CLU_417038_0_0_1"/>
<dbReference type="PANTHER" id="PTHR48190">
    <property type="entry name" value="PROGRAMMED CELL DEATH PROTEIN 7"/>
    <property type="match status" value="1"/>
</dbReference>
<feature type="compositionally biased region" description="Low complexity" evidence="1">
    <location>
        <begin position="1"/>
        <end position="13"/>
    </location>
</feature>
<organism evidence="3">
    <name type="scientific">Selaginella moellendorffii</name>
    <name type="common">Spikemoss</name>
    <dbReference type="NCBI Taxonomy" id="88036"/>
    <lineage>
        <taxon>Eukaryota</taxon>
        <taxon>Viridiplantae</taxon>
        <taxon>Streptophyta</taxon>
        <taxon>Embryophyta</taxon>
        <taxon>Tracheophyta</taxon>
        <taxon>Lycopodiopsida</taxon>
        <taxon>Selaginellales</taxon>
        <taxon>Selaginellaceae</taxon>
        <taxon>Selaginella</taxon>
    </lineage>
</organism>
<dbReference type="EMBL" id="GL377577">
    <property type="protein sequence ID" value="EFJ29668.1"/>
    <property type="molecule type" value="Genomic_DNA"/>
</dbReference>
<evidence type="ECO:0000256" key="1">
    <source>
        <dbReference type="SAM" id="MobiDB-lite"/>
    </source>
</evidence>
<dbReference type="AlphaFoldDB" id="D8REJ4"/>
<gene>
    <name evidence="2" type="ORF">SELMODRAFT_410370</name>
</gene>
<sequence>MSYSSRLRSSTSTGLPGRNLAISTPTSAATPAEDQDFGVLPHPPHPFGAGDDAYFDPFHSTVVMFCLGMKGDAVEEPLDLCAKSRWSDLVALYTPTGSHSTSCRAVSMLSLEPDLKVLFKKQISGRGPPYSSCVALLVFYGRNKDRMILGLTHDGGLLCRRFQLLILSWELGICGGRSIGMIEGLRLPLQGVVDGNAASLLWQNFGKGGSNWRVVARSEAARGREEENALCFVAYNSSLFRRTNFSRKPIVKRRNGELVRLQETLLRRRWKKINDVAQKKTVKEARLRLEKEMEMVLVVEKLQELRSLRIQKLKTPGHLFPEDDDAFTESVRAAVEAEERQAGGATAEAFPANAEEQTTRNPSTDDENTIKEATPQPSNTKRSEELDQRLPPDLYRYYYGSRIDMGTRGLSTPGISYLSGSKRLGHIYCTGWELEFSPSPIFISTPEMVSVQKDEFRALKNNRVQNMEEENKRCAVHDKLEMVGIVSEESKSTETQSQSLQQHGPATLDSENIEPKAKSFVHTSVQARIETPQLILHLSSSVLENGNLASERATQQSTHGNAEKSVHQLDEEFQKFCEISKSVRGNTYDWPRPGDDNRKQKEASKQKSPGDQTSTAGAPYLYTPTLHLGPRATNDGAMHVGEGTQKEKLDQNDVPSDP</sequence>
<dbReference type="InParanoid" id="D8REJ4"/>
<proteinExistence type="predicted"/>
<dbReference type="STRING" id="88036.D8REJ4"/>
<feature type="compositionally biased region" description="Polar residues" evidence="1">
    <location>
        <begin position="606"/>
        <end position="616"/>
    </location>
</feature>
<feature type="compositionally biased region" description="Low complexity" evidence="1">
    <location>
        <begin position="493"/>
        <end position="502"/>
    </location>
</feature>
<accession>D8REJ4</accession>